<feature type="signal peptide" evidence="8">
    <location>
        <begin position="1"/>
        <end position="21"/>
    </location>
</feature>
<keyword evidence="2 10" id="KW-0575">Peroxidase</keyword>
<evidence type="ECO:0000256" key="1">
    <source>
        <dbReference type="ARBA" id="ARBA00001970"/>
    </source>
</evidence>
<comment type="cofactor">
    <cofactor evidence="1">
        <name>heme b</name>
        <dbReference type="ChEBI" id="CHEBI:60344"/>
    </cofactor>
</comment>
<evidence type="ECO:0000256" key="2">
    <source>
        <dbReference type="ARBA" id="ARBA00022559"/>
    </source>
</evidence>
<dbReference type="PANTHER" id="PTHR33577:SF9">
    <property type="entry name" value="PEROXIDASE STCC"/>
    <property type="match status" value="1"/>
</dbReference>
<dbReference type="GO" id="GO:0046872">
    <property type="term" value="F:metal ion binding"/>
    <property type="evidence" value="ECO:0007669"/>
    <property type="project" value="UniProtKB-KW"/>
</dbReference>
<accession>A0A6A6Q7Y9</accession>
<dbReference type="Proteomes" id="UP000799767">
    <property type="component" value="Unassembled WGS sequence"/>
</dbReference>
<comment type="similarity">
    <text evidence="7">Belongs to the chloroperoxidase family.</text>
</comment>
<evidence type="ECO:0000256" key="5">
    <source>
        <dbReference type="ARBA" id="ARBA00023002"/>
    </source>
</evidence>
<dbReference type="InterPro" id="IPR000028">
    <property type="entry name" value="Chloroperoxidase"/>
</dbReference>
<evidence type="ECO:0000256" key="7">
    <source>
        <dbReference type="ARBA" id="ARBA00025795"/>
    </source>
</evidence>
<evidence type="ECO:0000259" key="9">
    <source>
        <dbReference type="PROSITE" id="PS51405"/>
    </source>
</evidence>
<dbReference type="OrthoDB" id="407298at2759"/>
<dbReference type="InterPro" id="IPR036851">
    <property type="entry name" value="Chloroperoxidase-like_sf"/>
</dbReference>
<feature type="domain" description="Heme haloperoxidase family profile" evidence="9">
    <location>
        <begin position="34"/>
        <end position="246"/>
    </location>
</feature>
<evidence type="ECO:0000256" key="3">
    <source>
        <dbReference type="ARBA" id="ARBA00022617"/>
    </source>
</evidence>
<keyword evidence="3" id="KW-0349">Heme</keyword>
<evidence type="ECO:0000313" key="10">
    <source>
        <dbReference type="EMBL" id="KAF2488191.1"/>
    </source>
</evidence>
<dbReference type="RefSeq" id="XP_033594760.1">
    <property type="nucleotide sequence ID" value="XM_033730589.1"/>
</dbReference>
<gene>
    <name evidence="10" type="ORF">BDY17DRAFT_244997</name>
</gene>
<keyword evidence="11" id="KW-1185">Reference proteome</keyword>
<dbReference type="Gene3D" id="1.10.489.10">
    <property type="entry name" value="Chloroperoxidase-like"/>
    <property type="match status" value="1"/>
</dbReference>
<dbReference type="PANTHER" id="PTHR33577">
    <property type="entry name" value="STERIGMATOCYSTIN BIOSYNTHESIS PEROXIDASE STCC-RELATED"/>
    <property type="match status" value="1"/>
</dbReference>
<keyword evidence="4" id="KW-0479">Metal-binding</keyword>
<protein>
    <submittedName>
        <fullName evidence="10">Chloroperoxidase</fullName>
    </submittedName>
</protein>
<evidence type="ECO:0000256" key="8">
    <source>
        <dbReference type="SAM" id="SignalP"/>
    </source>
</evidence>
<keyword evidence="8" id="KW-0732">Signal</keyword>
<evidence type="ECO:0000256" key="6">
    <source>
        <dbReference type="ARBA" id="ARBA00023004"/>
    </source>
</evidence>
<reference evidence="10" key="1">
    <citation type="journal article" date="2020" name="Stud. Mycol.">
        <title>101 Dothideomycetes genomes: a test case for predicting lifestyles and emergence of pathogens.</title>
        <authorList>
            <person name="Haridas S."/>
            <person name="Albert R."/>
            <person name="Binder M."/>
            <person name="Bloem J."/>
            <person name="Labutti K."/>
            <person name="Salamov A."/>
            <person name="Andreopoulos B."/>
            <person name="Baker S."/>
            <person name="Barry K."/>
            <person name="Bills G."/>
            <person name="Bluhm B."/>
            <person name="Cannon C."/>
            <person name="Castanera R."/>
            <person name="Culley D."/>
            <person name="Daum C."/>
            <person name="Ezra D."/>
            <person name="Gonzalez J."/>
            <person name="Henrissat B."/>
            <person name="Kuo A."/>
            <person name="Liang C."/>
            <person name="Lipzen A."/>
            <person name="Lutzoni F."/>
            <person name="Magnuson J."/>
            <person name="Mondo S."/>
            <person name="Nolan M."/>
            <person name="Ohm R."/>
            <person name="Pangilinan J."/>
            <person name="Park H.-J."/>
            <person name="Ramirez L."/>
            <person name="Alfaro M."/>
            <person name="Sun H."/>
            <person name="Tritt A."/>
            <person name="Yoshinaga Y."/>
            <person name="Zwiers L.-H."/>
            <person name="Turgeon B."/>
            <person name="Goodwin S."/>
            <person name="Spatafora J."/>
            <person name="Crous P."/>
            <person name="Grigoriev I."/>
        </authorList>
    </citation>
    <scope>NUCLEOTIDE SEQUENCE</scope>
    <source>
        <strain evidence="10">CBS 113389</strain>
    </source>
</reference>
<dbReference type="AlphaFoldDB" id="A0A6A6Q7Y9"/>
<evidence type="ECO:0000313" key="11">
    <source>
        <dbReference type="Proteomes" id="UP000799767"/>
    </source>
</evidence>
<dbReference type="GO" id="GO:0004601">
    <property type="term" value="F:peroxidase activity"/>
    <property type="evidence" value="ECO:0007669"/>
    <property type="project" value="UniProtKB-KW"/>
</dbReference>
<dbReference type="SUPFAM" id="SSF47571">
    <property type="entry name" value="Cloroperoxidase"/>
    <property type="match status" value="1"/>
</dbReference>
<feature type="chain" id="PRO_5025430597" evidence="8">
    <location>
        <begin position="22"/>
        <end position="292"/>
    </location>
</feature>
<dbReference type="PROSITE" id="PS51405">
    <property type="entry name" value="HEME_HALOPEROXIDASE"/>
    <property type="match status" value="1"/>
</dbReference>
<keyword evidence="5" id="KW-0560">Oxidoreductase</keyword>
<sequence>MPSLVSAASLGLLAFASHVAAHPSTASAAGSAPAGHEFQAPGAGDVRSPCPGLNSLANHGFLPRSGKGMTLPIIIAGLQEGMNVGVDFATSVGGLALLSSPGLAPTSFNLNYLDQHNFPIEHDASLSREDAYFGNDYSFNQTIFNQVLSFYDGMTEATIPVASKARYARVQNSAKVDPNDIYGLRQLVLSYGETALYLSTMGSPITGVAPLSYVKSLFEKEELPYALGWTKPTVETTLVTLGAMVAQLQAANPDAVPEGLSLGEGTLRDVYELRNPLTGVLENATCILANNC</sequence>
<dbReference type="Pfam" id="PF01328">
    <property type="entry name" value="Peroxidase_2"/>
    <property type="match status" value="1"/>
</dbReference>
<keyword evidence="6" id="KW-0408">Iron</keyword>
<evidence type="ECO:0000256" key="4">
    <source>
        <dbReference type="ARBA" id="ARBA00022723"/>
    </source>
</evidence>
<name>A0A6A6Q7Y9_9PEZI</name>
<organism evidence="10 11">
    <name type="scientific">Neohortaea acidophila</name>
    <dbReference type="NCBI Taxonomy" id="245834"/>
    <lineage>
        <taxon>Eukaryota</taxon>
        <taxon>Fungi</taxon>
        <taxon>Dikarya</taxon>
        <taxon>Ascomycota</taxon>
        <taxon>Pezizomycotina</taxon>
        <taxon>Dothideomycetes</taxon>
        <taxon>Dothideomycetidae</taxon>
        <taxon>Mycosphaerellales</taxon>
        <taxon>Teratosphaeriaceae</taxon>
        <taxon>Neohortaea</taxon>
    </lineage>
</organism>
<dbReference type="GeneID" id="54471591"/>
<dbReference type="EMBL" id="MU001631">
    <property type="protein sequence ID" value="KAF2488191.1"/>
    <property type="molecule type" value="Genomic_DNA"/>
</dbReference>
<proteinExistence type="inferred from homology"/>